<feature type="domain" description="PAS" evidence="4">
    <location>
        <begin position="78"/>
        <end position="139"/>
    </location>
</feature>
<dbReference type="PROSITE" id="PS50113">
    <property type="entry name" value="PAC"/>
    <property type="match status" value="1"/>
</dbReference>
<dbReference type="Pfam" id="PF13426">
    <property type="entry name" value="PAS_9"/>
    <property type="match status" value="1"/>
</dbReference>
<evidence type="ECO:0000259" key="5">
    <source>
        <dbReference type="PROSITE" id="PS50113"/>
    </source>
</evidence>
<dbReference type="SUPFAM" id="SSF55785">
    <property type="entry name" value="PYP-like sensor domain (PAS domain)"/>
    <property type="match status" value="1"/>
</dbReference>
<keyword evidence="1" id="KW-0285">Flavoprotein</keyword>
<dbReference type="PATRIC" id="fig|1202724.3.peg.3575"/>
<dbReference type="PROSITE" id="PS50112">
    <property type="entry name" value="PAS"/>
    <property type="match status" value="1"/>
</dbReference>
<keyword evidence="7" id="KW-1185">Reference proteome</keyword>
<gene>
    <name evidence="6" type="ORF">AM493_17195</name>
</gene>
<evidence type="ECO:0000256" key="1">
    <source>
        <dbReference type="ARBA" id="ARBA00022630"/>
    </source>
</evidence>
<sequence length="183" mass="20753">MKSLDLYLSSLSKDERDAIADKLQPSPTRPPLASWDIYSQAYQRKLDELERAKDLTLLNQLKAKYAWVYDFDALDWDNATYEAIVVTDANAIILHATPGFVAMTGYAVKKALGKSPNFLQGPNTLPEPKQKIRQAIDKGEPVVAQLVNYRKNGEQYMCEVNIIPLYNSQDKLTHFIAFEREVA</sequence>
<dbReference type="PANTHER" id="PTHR47429:SF2">
    <property type="entry name" value="PROTEIN TWIN LOV 1"/>
    <property type="match status" value="1"/>
</dbReference>
<evidence type="ECO:0000259" key="4">
    <source>
        <dbReference type="PROSITE" id="PS50112"/>
    </source>
</evidence>
<keyword evidence="2" id="KW-0288">FMN</keyword>
<dbReference type="CDD" id="cd00130">
    <property type="entry name" value="PAS"/>
    <property type="match status" value="1"/>
</dbReference>
<reference evidence="6 7" key="1">
    <citation type="submission" date="2015-08" db="EMBL/GenBank/DDBJ databases">
        <title>Whole genome sequence of Flavobacterium akiainvivens IK-1T, from decaying Wikstroemia oahuensis, an endemic Hawaiian shrub.</title>
        <authorList>
            <person name="Wan X."/>
            <person name="Hou S."/>
            <person name="Saito J."/>
            <person name="Donachie S."/>
        </authorList>
    </citation>
    <scope>NUCLEOTIDE SEQUENCE [LARGE SCALE GENOMIC DNA]</scope>
    <source>
        <strain evidence="6 7">IK-1</strain>
    </source>
</reference>
<keyword evidence="3" id="KW-0157">Chromophore</keyword>
<dbReference type="EMBL" id="LIYD01000005">
    <property type="protein sequence ID" value="KOS08401.1"/>
    <property type="molecule type" value="Genomic_DNA"/>
</dbReference>
<dbReference type="InterPro" id="IPR000014">
    <property type="entry name" value="PAS"/>
</dbReference>
<protein>
    <recommendedName>
        <fullName evidence="8">PAS domain-containing protein</fullName>
    </recommendedName>
</protein>
<dbReference type="InterPro" id="IPR035965">
    <property type="entry name" value="PAS-like_dom_sf"/>
</dbReference>
<dbReference type="STRING" id="1202724.AM493_17195"/>
<dbReference type="InterPro" id="IPR000700">
    <property type="entry name" value="PAS-assoc_C"/>
</dbReference>
<organism evidence="6 7">
    <name type="scientific">Flavobacterium akiainvivens</name>
    <dbReference type="NCBI Taxonomy" id="1202724"/>
    <lineage>
        <taxon>Bacteria</taxon>
        <taxon>Pseudomonadati</taxon>
        <taxon>Bacteroidota</taxon>
        <taxon>Flavobacteriia</taxon>
        <taxon>Flavobacteriales</taxon>
        <taxon>Flavobacteriaceae</taxon>
        <taxon>Flavobacterium</taxon>
    </lineage>
</organism>
<name>A0A0M8ML26_9FLAO</name>
<evidence type="ECO:0000256" key="2">
    <source>
        <dbReference type="ARBA" id="ARBA00022643"/>
    </source>
</evidence>
<feature type="domain" description="PAC" evidence="5">
    <location>
        <begin position="140"/>
        <end position="183"/>
    </location>
</feature>
<dbReference type="Proteomes" id="UP000037755">
    <property type="component" value="Unassembled WGS sequence"/>
</dbReference>
<evidence type="ECO:0000313" key="6">
    <source>
        <dbReference type="EMBL" id="KOS08401.1"/>
    </source>
</evidence>
<evidence type="ECO:0000256" key="3">
    <source>
        <dbReference type="ARBA" id="ARBA00022991"/>
    </source>
</evidence>
<dbReference type="PANTHER" id="PTHR47429">
    <property type="entry name" value="PROTEIN TWIN LOV 1"/>
    <property type="match status" value="1"/>
</dbReference>
<comment type="caution">
    <text evidence="6">The sequence shown here is derived from an EMBL/GenBank/DDBJ whole genome shotgun (WGS) entry which is preliminary data.</text>
</comment>
<dbReference type="Gene3D" id="3.30.450.20">
    <property type="entry name" value="PAS domain"/>
    <property type="match status" value="1"/>
</dbReference>
<evidence type="ECO:0008006" key="8">
    <source>
        <dbReference type="Google" id="ProtNLM"/>
    </source>
</evidence>
<evidence type="ECO:0000313" key="7">
    <source>
        <dbReference type="Proteomes" id="UP000037755"/>
    </source>
</evidence>
<accession>A0A0M8ML26</accession>
<dbReference type="NCBIfam" id="TIGR00229">
    <property type="entry name" value="sensory_box"/>
    <property type="match status" value="1"/>
</dbReference>
<dbReference type="AlphaFoldDB" id="A0A0M8ML26"/>
<proteinExistence type="predicted"/>